<evidence type="ECO:0000313" key="9">
    <source>
        <dbReference type="Proteomes" id="UP000283834"/>
    </source>
</evidence>
<dbReference type="EMBL" id="QRIS01000059">
    <property type="protein sequence ID" value="RHG78469.1"/>
    <property type="molecule type" value="Genomic_DNA"/>
</dbReference>
<dbReference type="EMBL" id="QRLN01000018">
    <property type="protein sequence ID" value="RHJ09626.1"/>
    <property type="molecule type" value="Genomic_DNA"/>
</dbReference>
<evidence type="ECO:0000313" key="13">
    <source>
        <dbReference type="Proteomes" id="UP000285697"/>
    </source>
</evidence>
<evidence type="ECO:0000313" key="1">
    <source>
        <dbReference type="EMBL" id="RGM12415.1"/>
    </source>
</evidence>
<evidence type="ECO:0000313" key="5">
    <source>
        <dbReference type="EMBL" id="RHG22327.1"/>
    </source>
</evidence>
<dbReference type="Proteomes" id="UP000283981">
    <property type="component" value="Unassembled WGS sequence"/>
</dbReference>
<protein>
    <submittedName>
        <fullName evidence="6">Uncharacterized protein</fullName>
    </submittedName>
</protein>
<accession>A0A396G8L7</accession>
<dbReference type="EMBL" id="QRIA01000001">
    <property type="protein sequence ID" value="RHG22327.1"/>
    <property type="molecule type" value="Genomic_DNA"/>
</dbReference>
<dbReference type="Proteomes" id="UP000285697">
    <property type="component" value="Unassembled WGS sequence"/>
</dbReference>
<organism evidence="6 10">
    <name type="scientific">Mediterraneibacter gnavus</name>
    <name type="common">Ruminococcus gnavus</name>
    <dbReference type="NCBI Taxonomy" id="33038"/>
    <lineage>
        <taxon>Bacteria</taxon>
        <taxon>Bacillati</taxon>
        <taxon>Bacillota</taxon>
        <taxon>Clostridia</taxon>
        <taxon>Lachnospirales</taxon>
        <taxon>Lachnospiraceae</taxon>
        <taxon>Mediterraneibacter</taxon>
    </lineage>
</organism>
<dbReference type="Proteomes" id="UP000260808">
    <property type="component" value="Unassembled WGS sequence"/>
</dbReference>
<dbReference type="Proteomes" id="UP000283834">
    <property type="component" value="Unassembled WGS sequence"/>
</dbReference>
<comment type="caution">
    <text evidence="6">The sequence shown here is derived from an EMBL/GenBank/DDBJ whole genome shotgun (WGS) entry which is preliminary data.</text>
</comment>
<evidence type="ECO:0000313" key="4">
    <source>
        <dbReference type="EMBL" id="RHD09505.1"/>
    </source>
</evidence>
<evidence type="ECO:0000313" key="14">
    <source>
        <dbReference type="Proteomes" id="UP000286137"/>
    </source>
</evidence>
<dbReference type="InterPro" id="IPR025850">
    <property type="entry name" value="SUKH-3"/>
</dbReference>
<evidence type="ECO:0000313" key="2">
    <source>
        <dbReference type="EMBL" id="RGQ57917.1"/>
    </source>
</evidence>
<dbReference type="Proteomes" id="UP000284472">
    <property type="component" value="Unassembled WGS sequence"/>
</dbReference>
<dbReference type="EMBL" id="QRWQ01000003">
    <property type="protein sequence ID" value="RGT40376.1"/>
    <property type="molecule type" value="Genomic_DNA"/>
</dbReference>
<gene>
    <name evidence="7" type="ORF">DW142_11820</name>
    <name evidence="6" type="ORF">DW243_17780</name>
    <name evidence="5" type="ORF">DW270_00130</name>
    <name evidence="4" type="ORF">DW812_01820</name>
    <name evidence="3" type="ORF">DWX36_03925</name>
    <name evidence="2" type="ORF">DWY88_17700</name>
    <name evidence="1" type="ORF">DXC31_19145</name>
</gene>
<dbReference type="EMBL" id="QRTJ01000073">
    <property type="protein sequence ID" value="RGQ57917.1"/>
    <property type="molecule type" value="Genomic_DNA"/>
</dbReference>
<reference evidence="8 9" key="1">
    <citation type="submission" date="2018-08" db="EMBL/GenBank/DDBJ databases">
        <title>A genome reference for cultivated species of the human gut microbiota.</title>
        <authorList>
            <person name="Zou Y."/>
            <person name="Xue W."/>
            <person name="Luo G."/>
        </authorList>
    </citation>
    <scope>NUCLEOTIDE SEQUENCE [LARGE SCALE GENOMIC DNA]</scope>
    <source>
        <strain evidence="3 9">AF19-16AC</strain>
        <strain evidence="2 14">AF27-4BH</strain>
        <strain evidence="7 11">AM12-54</strain>
        <strain evidence="6 10">AM21-18</strain>
        <strain evidence="5 13">AM22-7AC</strain>
        <strain evidence="4 12">AM32-6</strain>
        <strain evidence="1 8">TF01-20-2</strain>
    </source>
</reference>
<dbReference type="Proteomes" id="UP000286137">
    <property type="component" value="Unassembled WGS sequence"/>
</dbReference>
<evidence type="ECO:0000313" key="11">
    <source>
        <dbReference type="Proteomes" id="UP000283992"/>
    </source>
</evidence>
<evidence type="ECO:0000313" key="10">
    <source>
        <dbReference type="Proteomes" id="UP000283981"/>
    </source>
</evidence>
<dbReference type="AlphaFoldDB" id="A0A396G8L7"/>
<dbReference type="EMBL" id="QSIR01000001">
    <property type="protein sequence ID" value="RHD09505.1"/>
    <property type="molecule type" value="Genomic_DNA"/>
</dbReference>
<name>A0A396G8L7_MEDGN</name>
<sequence>MEGFMLEERSYLCGNKNERIVQALRKAGWYDGRKTEISSVLTYYKKWNIELNEYVIHFFEEYYGIAGRWYIEVENLAWGPDFEFLLFPYPENQKMEIVDFMYDDSEYRMESEEYRAVKEYAKENIILVGEIGYYYPARVWIGNSGTFYCTHDYEEDCLKFDSVIALISYELSAHEFSSVAMRR</sequence>
<proteinExistence type="predicted"/>
<dbReference type="EMBL" id="QSSX01000162">
    <property type="protein sequence ID" value="RGM12415.1"/>
    <property type="molecule type" value="Genomic_DNA"/>
</dbReference>
<dbReference type="Proteomes" id="UP000283992">
    <property type="component" value="Unassembled WGS sequence"/>
</dbReference>
<dbReference type="Pfam" id="PF14433">
    <property type="entry name" value="SUKH-3"/>
    <property type="match status" value="1"/>
</dbReference>
<evidence type="ECO:0000313" key="12">
    <source>
        <dbReference type="Proteomes" id="UP000284472"/>
    </source>
</evidence>
<evidence type="ECO:0000313" key="6">
    <source>
        <dbReference type="EMBL" id="RHG78469.1"/>
    </source>
</evidence>
<evidence type="ECO:0000313" key="7">
    <source>
        <dbReference type="EMBL" id="RHJ09626.1"/>
    </source>
</evidence>
<evidence type="ECO:0000313" key="3">
    <source>
        <dbReference type="EMBL" id="RGT40376.1"/>
    </source>
</evidence>
<evidence type="ECO:0000313" key="8">
    <source>
        <dbReference type="Proteomes" id="UP000260808"/>
    </source>
</evidence>